<comment type="caution">
    <text evidence="1">The sequence shown here is derived from an EMBL/GenBank/DDBJ whole genome shotgun (WGS) entry which is preliminary data.</text>
</comment>
<gene>
    <name evidence="1" type="ORF">L6452_30785</name>
</gene>
<dbReference type="Proteomes" id="UP001055879">
    <property type="component" value="Linkage Group LG10"/>
</dbReference>
<sequence>MTSASFVVKVGLLLAWICAFVLITFSFYATTHILPSSSSIKVHIKNLNGSKCPTVTIFAAARAFSGSIGSRQVFVIRSCSKGKKGFATELVTDQRALQSAARRFRRGNTPSTVSAKSLSTMKYR</sequence>
<keyword evidence="2" id="KW-1185">Reference proteome</keyword>
<reference evidence="1 2" key="2">
    <citation type="journal article" date="2022" name="Mol. Ecol. Resour.">
        <title>The genomes of chicory, endive, great burdock and yacon provide insights into Asteraceae paleo-polyploidization history and plant inulin production.</title>
        <authorList>
            <person name="Fan W."/>
            <person name="Wang S."/>
            <person name="Wang H."/>
            <person name="Wang A."/>
            <person name="Jiang F."/>
            <person name="Liu H."/>
            <person name="Zhao H."/>
            <person name="Xu D."/>
            <person name="Zhang Y."/>
        </authorList>
    </citation>
    <scope>NUCLEOTIDE SEQUENCE [LARGE SCALE GENOMIC DNA]</scope>
    <source>
        <strain evidence="2">cv. Niubang</strain>
    </source>
</reference>
<reference evidence="2" key="1">
    <citation type="journal article" date="2022" name="Mol. Ecol. Resour.">
        <title>The genomes of chicory, endive, great burdock and yacon provide insights into Asteraceae palaeo-polyploidization history and plant inulin production.</title>
        <authorList>
            <person name="Fan W."/>
            <person name="Wang S."/>
            <person name="Wang H."/>
            <person name="Wang A."/>
            <person name="Jiang F."/>
            <person name="Liu H."/>
            <person name="Zhao H."/>
            <person name="Xu D."/>
            <person name="Zhang Y."/>
        </authorList>
    </citation>
    <scope>NUCLEOTIDE SEQUENCE [LARGE SCALE GENOMIC DNA]</scope>
    <source>
        <strain evidence="2">cv. Niubang</strain>
    </source>
</reference>
<evidence type="ECO:0000313" key="2">
    <source>
        <dbReference type="Proteomes" id="UP001055879"/>
    </source>
</evidence>
<evidence type="ECO:0000313" key="1">
    <source>
        <dbReference type="EMBL" id="KAI3697689.1"/>
    </source>
</evidence>
<proteinExistence type="predicted"/>
<dbReference type="EMBL" id="CM042056">
    <property type="protein sequence ID" value="KAI3697689.1"/>
    <property type="molecule type" value="Genomic_DNA"/>
</dbReference>
<organism evidence="1 2">
    <name type="scientific">Arctium lappa</name>
    <name type="common">Greater burdock</name>
    <name type="synonym">Lappa major</name>
    <dbReference type="NCBI Taxonomy" id="4217"/>
    <lineage>
        <taxon>Eukaryota</taxon>
        <taxon>Viridiplantae</taxon>
        <taxon>Streptophyta</taxon>
        <taxon>Embryophyta</taxon>
        <taxon>Tracheophyta</taxon>
        <taxon>Spermatophyta</taxon>
        <taxon>Magnoliopsida</taxon>
        <taxon>eudicotyledons</taxon>
        <taxon>Gunneridae</taxon>
        <taxon>Pentapetalae</taxon>
        <taxon>asterids</taxon>
        <taxon>campanulids</taxon>
        <taxon>Asterales</taxon>
        <taxon>Asteraceae</taxon>
        <taxon>Carduoideae</taxon>
        <taxon>Cardueae</taxon>
        <taxon>Arctiinae</taxon>
        <taxon>Arctium</taxon>
    </lineage>
</organism>
<accession>A0ACB8ZK44</accession>
<protein>
    <submittedName>
        <fullName evidence="1">Uncharacterized protein</fullName>
    </submittedName>
</protein>
<name>A0ACB8ZK44_ARCLA</name>